<dbReference type="Proteomes" id="UP000600449">
    <property type="component" value="Unassembled WGS sequence"/>
</dbReference>
<keyword evidence="2" id="KW-1185">Reference proteome</keyword>
<name>A0A917Q4U7_9HYPH</name>
<comment type="caution">
    <text evidence="1">The sequence shown here is derived from an EMBL/GenBank/DDBJ whole genome shotgun (WGS) entry which is preliminary data.</text>
</comment>
<dbReference type="AlphaFoldDB" id="A0A917Q4U7"/>
<reference evidence="1 2" key="1">
    <citation type="journal article" date="2014" name="Int. J. Syst. Evol. Microbiol.">
        <title>Complete genome sequence of Corynebacterium casei LMG S-19264T (=DSM 44701T), isolated from a smear-ripened cheese.</title>
        <authorList>
            <consortium name="US DOE Joint Genome Institute (JGI-PGF)"/>
            <person name="Walter F."/>
            <person name="Albersmeier A."/>
            <person name="Kalinowski J."/>
            <person name="Ruckert C."/>
        </authorList>
    </citation>
    <scope>NUCLEOTIDE SEQUENCE [LARGE SCALE GENOMIC DNA]</scope>
    <source>
        <strain evidence="1 2">CGMCC 1.9161</strain>
    </source>
</reference>
<organism evidence="1 2">
    <name type="scientific">Salinarimonas ramus</name>
    <dbReference type="NCBI Taxonomy" id="690164"/>
    <lineage>
        <taxon>Bacteria</taxon>
        <taxon>Pseudomonadati</taxon>
        <taxon>Pseudomonadota</taxon>
        <taxon>Alphaproteobacteria</taxon>
        <taxon>Hyphomicrobiales</taxon>
        <taxon>Salinarimonadaceae</taxon>
        <taxon>Salinarimonas</taxon>
    </lineage>
</organism>
<dbReference type="EMBL" id="BMMF01000002">
    <property type="protein sequence ID" value="GGK22458.1"/>
    <property type="molecule type" value="Genomic_DNA"/>
</dbReference>
<gene>
    <name evidence="1" type="ORF">GCM10011322_06410</name>
</gene>
<protein>
    <submittedName>
        <fullName evidence="1">Uncharacterized protein</fullName>
    </submittedName>
</protein>
<dbReference type="RefSeq" id="WP_188909519.1">
    <property type="nucleotide sequence ID" value="NZ_BMMF01000002.1"/>
</dbReference>
<evidence type="ECO:0000313" key="2">
    <source>
        <dbReference type="Proteomes" id="UP000600449"/>
    </source>
</evidence>
<sequence length="84" mass="9296">MLLKCEQLMKGPGPSEAVVRIVTRDGTEEVIVDTSLIHGETLDVGPLVTRREGLVLIELPRESVSGRMRVWISEEQFANAHEVA</sequence>
<accession>A0A917Q4U7</accession>
<evidence type="ECO:0000313" key="1">
    <source>
        <dbReference type="EMBL" id="GGK22458.1"/>
    </source>
</evidence>
<proteinExistence type="predicted"/>